<dbReference type="InterPro" id="IPR032710">
    <property type="entry name" value="NTF2-like_dom_sf"/>
</dbReference>
<dbReference type="Pfam" id="PF07366">
    <property type="entry name" value="SnoaL"/>
    <property type="match status" value="1"/>
</dbReference>
<organism evidence="1">
    <name type="scientific">freshwater metagenome</name>
    <dbReference type="NCBI Taxonomy" id="449393"/>
    <lineage>
        <taxon>unclassified sequences</taxon>
        <taxon>metagenomes</taxon>
        <taxon>ecological metagenomes</taxon>
    </lineage>
</organism>
<evidence type="ECO:0000313" key="1">
    <source>
        <dbReference type="EMBL" id="CAB4553139.1"/>
    </source>
</evidence>
<gene>
    <name evidence="1" type="ORF">UFOPK1493_01216</name>
</gene>
<sequence>MSQEACRSIMSTYLEEVLGQRRFDLIPGIVAEDLIDHTQPHLRGAEALVAHARGFCDNTPDLRIEVLRIIATDETALGIWRWHGDPERPSAVSNSGAPVVPRLIASLFDISNGKITEYRAFVDAVDVFTQLAR</sequence>
<reference evidence="1" key="1">
    <citation type="submission" date="2020-05" db="EMBL/GenBank/DDBJ databases">
        <authorList>
            <person name="Chiriac C."/>
            <person name="Salcher M."/>
            <person name="Ghai R."/>
            <person name="Kavagutti S V."/>
        </authorList>
    </citation>
    <scope>NUCLEOTIDE SEQUENCE</scope>
</reference>
<dbReference type="AlphaFoldDB" id="A0A6J6CRV8"/>
<dbReference type="InterPro" id="IPR009959">
    <property type="entry name" value="Cyclase_SnoaL-like"/>
</dbReference>
<dbReference type="Gene3D" id="3.10.450.50">
    <property type="match status" value="1"/>
</dbReference>
<proteinExistence type="predicted"/>
<dbReference type="GO" id="GO:0030638">
    <property type="term" value="P:polyketide metabolic process"/>
    <property type="evidence" value="ECO:0007669"/>
    <property type="project" value="InterPro"/>
</dbReference>
<dbReference type="SUPFAM" id="SSF54427">
    <property type="entry name" value="NTF2-like"/>
    <property type="match status" value="1"/>
</dbReference>
<accession>A0A6J6CRV8</accession>
<dbReference type="EMBL" id="CAEZSR010000034">
    <property type="protein sequence ID" value="CAB4553139.1"/>
    <property type="molecule type" value="Genomic_DNA"/>
</dbReference>
<name>A0A6J6CRV8_9ZZZZ</name>
<protein>
    <submittedName>
        <fullName evidence="1">Unannotated protein</fullName>
    </submittedName>
</protein>